<feature type="transmembrane region" description="Helical" evidence="1">
    <location>
        <begin position="104"/>
        <end position="127"/>
    </location>
</feature>
<dbReference type="GO" id="GO:0016020">
    <property type="term" value="C:membrane"/>
    <property type="evidence" value="ECO:0007669"/>
    <property type="project" value="InterPro"/>
</dbReference>
<feature type="transmembrane region" description="Helical" evidence="1">
    <location>
        <begin position="312"/>
        <end position="334"/>
    </location>
</feature>
<feature type="transmembrane region" description="Helical" evidence="1">
    <location>
        <begin position="73"/>
        <end position="92"/>
    </location>
</feature>
<dbReference type="GO" id="GO:0009847">
    <property type="term" value="P:spore germination"/>
    <property type="evidence" value="ECO:0007669"/>
    <property type="project" value="InterPro"/>
</dbReference>
<evidence type="ECO:0000313" key="3">
    <source>
        <dbReference type="Proteomes" id="UP000713596"/>
    </source>
</evidence>
<dbReference type="AlphaFoldDB" id="A0A948T119"/>
<dbReference type="Pfam" id="PF03845">
    <property type="entry name" value="Spore_permease"/>
    <property type="match status" value="1"/>
</dbReference>
<comment type="caution">
    <text evidence="2">The sequence shown here is derived from an EMBL/GenBank/DDBJ whole genome shotgun (WGS) entry which is preliminary data.</text>
</comment>
<feature type="transmembrane region" description="Helical" evidence="1">
    <location>
        <begin position="200"/>
        <end position="220"/>
    </location>
</feature>
<keyword evidence="1" id="KW-1133">Transmembrane helix</keyword>
<accession>A0A948T119</accession>
<reference evidence="2" key="1">
    <citation type="journal article" date="2021" name="PeerJ">
        <title>Extensive microbial diversity within the chicken gut microbiome revealed by metagenomics and culture.</title>
        <authorList>
            <person name="Gilroy R."/>
            <person name="Ravi A."/>
            <person name="Getino M."/>
            <person name="Pursley I."/>
            <person name="Horton D.L."/>
            <person name="Alikhan N.F."/>
            <person name="Baker D."/>
            <person name="Gharbi K."/>
            <person name="Hall N."/>
            <person name="Watson M."/>
            <person name="Adriaenssens E.M."/>
            <person name="Foster-Nyarko E."/>
            <person name="Jarju S."/>
            <person name="Secka A."/>
            <person name="Antonio M."/>
            <person name="Oren A."/>
            <person name="Chaudhuri R.R."/>
            <person name="La Ragione R."/>
            <person name="Hildebrand F."/>
            <person name="Pallen M.J."/>
        </authorList>
    </citation>
    <scope>NUCLEOTIDE SEQUENCE</scope>
    <source>
        <strain evidence="2">B5_2728</strain>
    </source>
</reference>
<keyword evidence="1" id="KW-0812">Transmembrane</keyword>
<name>A0A948T119_9FIRM</name>
<protein>
    <submittedName>
        <fullName evidence="2">Spore germination protein</fullName>
    </submittedName>
</protein>
<gene>
    <name evidence="2" type="ORF">H9882_01170</name>
</gene>
<dbReference type="InterPro" id="IPR004761">
    <property type="entry name" value="Spore_GerAB"/>
</dbReference>
<dbReference type="Proteomes" id="UP000713596">
    <property type="component" value="Unassembled WGS sequence"/>
</dbReference>
<dbReference type="EMBL" id="JAHLFP010000007">
    <property type="protein sequence ID" value="MBU3805505.1"/>
    <property type="molecule type" value="Genomic_DNA"/>
</dbReference>
<feature type="transmembrane region" description="Helical" evidence="1">
    <location>
        <begin position="256"/>
        <end position="277"/>
    </location>
</feature>
<keyword evidence="1" id="KW-0472">Membrane</keyword>
<feature type="transmembrane region" description="Helical" evidence="1">
    <location>
        <begin position="43"/>
        <end position="61"/>
    </location>
</feature>
<evidence type="ECO:0000313" key="2">
    <source>
        <dbReference type="EMBL" id="MBU3805505.1"/>
    </source>
</evidence>
<feature type="transmembrane region" description="Helical" evidence="1">
    <location>
        <begin position="289"/>
        <end position="306"/>
    </location>
</feature>
<proteinExistence type="predicted"/>
<reference evidence="2" key="2">
    <citation type="submission" date="2021-04" db="EMBL/GenBank/DDBJ databases">
        <authorList>
            <person name="Gilroy R."/>
        </authorList>
    </citation>
    <scope>NUCLEOTIDE SEQUENCE</scope>
    <source>
        <strain evidence="2">B5_2728</strain>
    </source>
</reference>
<organism evidence="2 3">
    <name type="scientific">Candidatus Allofournierella pullistercoris</name>
    <dbReference type="NCBI Taxonomy" id="2838597"/>
    <lineage>
        <taxon>Bacteria</taxon>
        <taxon>Bacillati</taxon>
        <taxon>Bacillota</taxon>
        <taxon>Clostridia</taxon>
        <taxon>Eubacteriales</taxon>
        <taxon>Oscillospiraceae</taxon>
        <taxon>Allofournierella</taxon>
    </lineage>
</organism>
<sequence>MNLTSDKSGVPGRQLAWLMAACLMADQFVCPTMQWQQPLTAQWAVLGFALQCLLIYALFWLTKNYGEGLNQCLIARVFLLGSLVISLAVELTQGQRFYETVQSSVLGMGSFLIVVFAVAFYGVYAGLGALSRTAFILVILSGVSLLFLAISLLEQLRFTNLQPDTLSIKPIWNGFIHQASLPTELLIWPLFAAKNKNKQGFFFGNVVLGLFAMGMFLAILGEMALGEVYFQQEQPVFTIARLGGISVFRRLDALHASVWLMLFLIKTTVYCFAAVQLMEGFNWKLSRHAPFFITVAAVLIVFVTQRKAVEPWLFFAQQAGLLTAGVSAAIWSAFHRKGGCKQ</sequence>
<evidence type="ECO:0000256" key="1">
    <source>
        <dbReference type="SAM" id="Phobius"/>
    </source>
</evidence>
<feature type="transmembrane region" description="Helical" evidence="1">
    <location>
        <begin position="133"/>
        <end position="153"/>
    </location>
</feature>